<reference evidence="1 2" key="1">
    <citation type="submission" date="2019-09" db="EMBL/GenBank/DDBJ databases">
        <title>Whole genome sequences of isolates from the Mars Exploration Rovers.</title>
        <authorList>
            <person name="Seuylemezian A."/>
            <person name="Vaishampayan P."/>
        </authorList>
    </citation>
    <scope>NUCLEOTIDE SEQUENCE [LARGE SCALE GENOMIC DNA]</scope>
    <source>
        <strain evidence="1 2">MER_TA_151</strain>
    </source>
</reference>
<gene>
    <name evidence="1" type="ORF">F4V44_07440</name>
</gene>
<sequence length="194" mass="22857">MANVNEFTVEIYKVEYDYMKKHRLLSEDMESSISLIVQDPLSRFQHNVYIERGNKETEDFIAEESPVFLEQPIKYFKDHIDEFMYMESPWFSMIGVDAISFEADSVFGNYDVMLGLKQPKKSEKGLKTFLKESLQYEEATFDLMFSANEGLWDLNFSVNNLSTFKEDWTILQAYNAIYELMFTLVEKVEEGKIE</sequence>
<evidence type="ECO:0000313" key="2">
    <source>
        <dbReference type="Proteomes" id="UP000326671"/>
    </source>
</evidence>
<accession>A0A5J5HXP5</accession>
<comment type="caution">
    <text evidence="1">The sequence shown here is derived from an EMBL/GenBank/DDBJ whole genome shotgun (WGS) entry which is preliminary data.</text>
</comment>
<organism evidence="1 2">
    <name type="scientific">Niallia endozanthoxylica</name>
    <dbReference type="NCBI Taxonomy" id="2036016"/>
    <lineage>
        <taxon>Bacteria</taxon>
        <taxon>Bacillati</taxon>
        <taxon>Bacillota</taxon>
        <taxon>Bacilli</taxon>
        <taxon>Bacillales</taxon>
        <taxon>Bacillaceae</taxon>
        <taxon>Niallia</taxon>
    </lineage>
</organism>
<keyword evidence="1" id="KW-0808">Transferase</keyword>
<name>A0A5J5HXP5_9BACI</name>
<evidence type="ECO:0000313" key="1">
    <source>
        <dbReference type="EMBL" id="KAA9026438.1"/>
    </source>
</evidence>
<proteinExistence type="predicted"/>
<dbReference type="Proteomes" id="UP000326671">
    <property type="component" value="Unassembled WGS sequence"/>
</dbReference>
<dbReference type="EMBL" id="VYKL01000015">
    <property type="protein sequence ID" value="KAA9026438.1"/>
    <property type="molecule type" value="Genomic_DNA"/>
</dbReference>
<protein>
    <submittedName>
        <fullName evidence="1">Branched-chain amino acid aminotransferase</fullName>
    </submittedName>
</protein>
<keyword evidence="1" id="KW-0032">Aminotransferase</keyword>
<dbReference type="GO" id="GO:0008483">
    <property type="term" value="F:transaminase activity"/>
    <property type="evidence" value="ECO:0007669"/>
    <property type="project" value="UniProtKB-KW"/>
</dbReference>
<dbReference type="OrthoDB" id="2436979at2"/>
<dbReference type="AlphaFoldDB" id="A0A5J5HXP5"/>
<keyword evidence="2" id="KW-1185">Reference proteome</keyword>